<name>A0A0V0ZYE4_TRIBR</name>
<keyword evidence="4" id="KW-1185">Reference proteome</keyword>
<dbReference type="AlphaFoldDB" id="A0A0V0ZYE4"/>
<evidence type="ECO:0000313" key="3">
    <source>
        <dbReference type="EMBL" id="KRY24574.1"/>
    </source>
</evidence>
<dbReference type="EMBL" id="JYDI01002981">
    <property type="protein sequence ID" value="KRY24574.1"/>
    <property type="molecule type" value="Genomic_DNA"/>
</dbReference>
<organism evidence="1 4">
    <name type="scientific">Trichinella britovi</name>
    <name type="common">Parasitic roundworm</name>
    <dbReference type="NCBI Taxonomy" id="45882"/>
    <lineage>
        <taxon>Eukaryota</taxon>
        <taxon>Metazoa</taxon>
        <taxon>Ecdysozoa</taxon>
        <taxon>Nematoda</taxon>
        <taxon>Enoplea</taxon>
        <taxon>Dorylaimia</taxon>
        <taxon>Trichinellida</taxon>
        <taxon>Trichinellidae</taxon>
        <taxon>Trichinella</taxon>
    </lineage>
</organism>
<comment type="caution">
    <text evidence="1">The sequence shown here is derived from an EMBL/GenBank/DDBJ whole genome shotgun (WGS) entry which is preliminary data.</text>
</comment>
<evidence type="ECO:0000313" key="4">
    <source>
        <dbReference type="Proteomes" id="UP000054653"/>
    </source>
</evidence>
<gene>
    <name evidence="1" type="ORF">T03_12163</name>
    <name evidence="2" type="ORF">T03_1525</name>
    <name evidence="3" type="ORF">T03_16967</name>
</gene>
<reference evidence="1 4" key="1">
    <citation type="submission" date="2015-01" db="EMBL/GenBank/DDBJ databases">
        <title>Evolution of Trichinella species and genotypes.</title>
        <authorList>
            <person name="Korhonen P.K."/>
            <person name="Edoardo P."/>
            <person name="Giuseppe L.R."/>
            <person name="Gasser R.B."/>
        </authorList>
    </citation>
    <scope>NUCLEOTIDE SEQUENCE [LARGE SCALE GENOMIC DNA]</scope>
    <source>
        <strain evidence="1">ISS120</strain>
    </source>
</reference>
<evidence type="ECO:0000313" key="1">
    <source>
        <dbReference type="EMBL" id="KRY17567.1"/>
    </source>
</evidence>
<evidence type="ECO:0000313" key="2">
    <source>
        <dbReference type="EMBL" id="KRY24241.1"/>
    </source>
</evidence>
<dbReference type="EMBL" id="JYDI01003539">
    <property type="protein sequence ID" value="KRY17567.1"/>
    <property type="molecule type" value="Genomic_DNA"/>
</dbReference>
<protein>
    <submittedName>
        <fullName evidence="1">Uncharacterized protein</fullName>
    </submittedName>
</protein>
<dbReference type="EMBL" id="JYDI01003251">
    <property type="protein sequence ID" value="KRY24241.1"/>
    <property type="molecule type" value="Genomic_DNA"/>
</dbReference>
<proteinExistence type="predicted"/>
<dbReference type="Proteomes" id="UP000054653">
    <property type="component" value="Unassembled WGS sequence"/>
</dbReference>
<accession>A0A0V0ZYE4</accession>
<sequence>MKSVLASSPTENRLQQLFSAMNSENVLQMLPLAT</sequence>